<dbReference type="AlphaFoldDB" id="A0A1G8WPB2"/>
<feature type="domain" description="Cas12f1-like TNB" evidence="9">
    <location>
        <begin position="338"/>
        <end position="406"/>
    </location>
</feature>
<evidence type="ECO:0000259" key="8">
    <source>
        <dbReference type="Pfam" id="PF01385"/>
    </source>
</evidence>
<keyword evidence="12" id="KW-1185">Reference proteome</keyword>
<sequence length="422" mass="47986">MVVSDVRQTYIFLTKNEHTFPLLGYVPISIVHVRGEGGSGMGHKAYKFRIYPNKTQEMQIAKTIGCSRFVFNHFLEAWNTAYRETGKGMSYHACSKQLPSLKQERPWLKDVDSIAVQTSVRHLTDSFQRFFKKQTKAPRFKSKKNPVQSYTTKHTNGNIAILGNKVKLPKLGFVRFAKSREVEGRVLSATVRQNAAGKYFVSILTETEMEAWPKTGTTVGIDVGLKTFAVLSDGTTYDNPRFLSSLEIKLEKAQRKLSRRYEQAKKDGKPLYEAKNCQKQRRKVARIHEKIKNSRTDFLHKLSTDLVKNHDVIGIEDLQVSSMLKDKHLARAIIDVNWSTFREMLAYKAKWYGKHLVVVGRTFPSSQLCSRCGYQNKAVKDLGLRTWTCPSCATHQDRDLNASKNIKAEAIRLQTGGTPGFA</sequence>
<evidence type="ECO:0000256" key="1">
    <source>
        <dbReference type="ARBA" id="ARBA00008761"/>
    </source>
</evidence>
<keyword evidence="6" id="KW-0238">DNA-binding</keyword>
<keyword evidence="4" id="KW-0479">Metal-binding</keyword>
<dbReference type="EMBL" id="FNEV01000017">
    <property type="protein sequence ID" value="SDJ79455.1"/>
    <property type="molecule type" value="Genomic_DNA"/>
</dbReference>
<evidence type="ECO:0000259" key="10">
    <source>
        <dbReference type="Pfam" id="PF12323"/>
    </source>
</evidence>
<dbReference type="InterPro" id="IPR001959">
    <property type="entry name" value="Transposase"/>
</dbReference>
<evidence type="ECO:0000256" key="3">
    <source>
        <dbReference type="ARBA" id="ARBA00022578"/>
    </source>
</evidence>
<dbReference type="Pfam" id="PF07282">
    <property type="entry name" value="Cas12f1-like_TNB"/>
    <property type="match status" value="1"/>
</dbReference>
<dbReference type="GO" id="GO:0006310">
    <property type="term" value="P:DNA recombination"/>
    <property type="evidence" value="ECO:0007669"/>
    <property type="project" value="UniProtKB-KW"/>
</dbReference>
<dbReference type="GO" id="GO:0046872">
    <property type="term" value="F:metal ion binding"/>
    <property type="evidence" value="ECO:0007669"/>
    <property type="project" value="UniProtKB-KW"/>
</dbReference>
<evidence type="ECO:0000256" key="7">
    <source>
        <dbReference type="ARBA" id="ARBA00023172"/>
    </source>
</evidence>
<dbReference type="InterPro" id="IPR021027">
    <property type="entry name" value="Transposase_put_HTH"/>
</dbReference>
<dbReference type="InterPro" id="IPR051399">
    <property type="entry name" value="RNA-guided_DNA_endo/Transpos"/>
</dbReference>
<proteinExistence type="inferred from homology"/>
<comment type="similarity">
    <text evidence="1">In the C-terminal section; belongs to the transposase 35 family.</text>
</comment>
<organism evidence="11 12">
    <name type="scientific">Salimicrobium halophilum</name>
    <dbReference type="NCBI Taxonomy" id="86666"/>
    <lineage>
        <taxon>Bacteria</taxon>
        <taxon>Bacillati</taxon>
        <taxon>Bacillota</taxon>
        <taxon>Bacilli</taxon>
        <taxon>Bacillales</taxon>
        <taxon>Bacillaceae</taxon>
        <taxon>Salimicrobium</taxon>
    </lineage>
</organism>
<evidence type="ECO:0000313" key="12">
    <source>
        <dbReference type="Proteomes" id="UP000199225"/>
    </source>
</evidence>
<feature type="domain" description="Transposase putative helix-turn-helix" evidence="10">
    <location>
        <begin position="43"/>
        <end position="87"/>
    </location>
</feature>
<dbReference type="GO" id="GO:0032196">
    <property type="term" value="P:transposition"/>
    <property type="evidence" value="ECO:0007669"/>
    <property type="project" value="UniProtKB-KW"/>
</dbReference>
<dbReference type="InterPro" id="IPR053522">
    <property type="entry name" value="RNA-guided_endonuclease_TnpB"/>
</dbReference>
<keyword evidence="3" id="KW-0815">Transposition</keyword>
<dbReference type="Proteomes" id="UP000199225">
    <property type="component" value="Unassembled WGS sequence"/>
</dbReference>
<dbReference type="NCBIfam" id="NF038281">
    <property type="entry name" value="IS200_TnpB"/>
    <property type="match status" value="1"/>
</dbReference>
<comment type="similarity">
    <text evidence="2">In the N-terminal section; belongs to the transposase 2 family.</text>
</comment>
<evidence type="ECO:0000256" key="5">
    <source>
        <dbReference type="ARBA" id="ARBA00022833"/>
    </source>
</evidence>
<evidence type="ECO:0000313" key="11">
    <source>
        <dbReference type="EMBL" id="SDJ79455.1"/>
    </source>
</evidence>
<dbReference type="PANTHER" id="PTHR30405">
    <property type="entry name" value="TRANSPOSASE"/>
    <property type="match status" value="1"/>
</dbReference>
<evidence type="ECO:0000256" key="2">
    <source>
        <dbReference type="ARBA" id="ARBA00011044"/>
    </source>
</evidence>
<dbReference type="Pfam" id="PF01385">
    <property type="entry name" value="OrfB_IS605"/>
    <property type="match status" value="1"/>
</dbReference>
<evidence type="ECO:0000256" key="6">
    <source>
        <dbReference type="ARBA" id="ARBA00023125"/>
    </source>
</evidence>
<dbReference type="GO" id="GO:0003677">
    <property type="term" value="F:DNA binding"/>
    <property type="evidence" value="ECO:0007669"/>
    <property type="project" value="UniProtKB-KW"/>
</dbReference>
<gene>
    <name evidence="11" type="ORF">SAMN04490247_3251</name>
</gene>
<keyword evidence="5" id="KW-0862">Zinc</keyword>
<reference evidence="12" key="1">
    <citation type="submission" date="2016-10" db="EMBL/GenBank/DDBJ databases">
        <authorList>
            <person name="Varghese N."/>
            <person name="Submissions S."/>
        </authorList>
    </citation>
    <scope>NUCLEOTIDE SEQUENCE [LARGE SCALE GENOMIC DNA]</scope>
    <source>
        <strain evidence="12">DSM 4771</strain>
    </source>
</reference>
<feature type="domain" description="Probable transposase IS891/IS1136/IS1341" evidence="8">
    <location>
        <begin position="203"/>
        <end position="325"/>
    </location>
</feature>
<evidence type="ECO:0000259" key="9">
    <source>
        <dbReference type="Pfam" id="PF07282"/>
    </source>
</evidence>
<dbReference type="PANTHER" id="PTHR30405:SF25">
    <property type="entry name" value="RNA-GUIDED DNA ENDONUCLEASE INSQ-RELATED"/>
    <property type="match status" value="1"/>
</dbReference>
<keyword evidence="7" id="KW-0233">DNA recombination</keyword>
<dbReference type="InterPro" id="IPR010095">
    <property type="entry name" value="Cas12f1-like_TNB"/>
</dbReference>
<name>A0A1G8WPB2_9BACI</name>
<accession>A0A1G8WPB2</accession>
<dbReference type="Pfam" id="PF12323">
    <property type="entry name" value="HTH_OrfB_IS605"/>
    <property type="match status" value="1"/>
</dbReference>
<dbReference type="NCBIfam" id="NF040570">
    <property type="entry name" value="guided_TnpB"/>
    <property type="match status" value="1"/>
</dbReference>
<evidence type="ECO:0000256" key="4">
    <source>
        <dbReference type="ARBA" id="ARBA00022723"/>
    </source>
</evidence>
<protein>
    <submittedName>
        <fullName evidence="11">Putative transposase</fullName>
    </submittedName>
</protein>
<dbReference type="NCBIfam" id="TIGR01766">
    <property type="entry name" value="IS200/IS605 family accessory protein TnpB-like domain"/>
    <property type="match status" value="1"/>
</dbReference>